<evidence type="ECO:0000313" key="1">
    <source>
        <dbReference type="EMBL" id="GHP07739.1"/>
    </source>
</evidence>
<organism evidence="1 2">
    <name type="scientific">Pycnococcus provasolii</name>
    <dbReference type="NCBI Taxonomy" id="41880"/>
    <lineage>
        <taxon>Eukaryota</taxon>
        <taxon>Viridiplantae</taxon>
        <taxon>Chlorophyta</taxon>
        <taxon>Pseudoscourfieldiophyceae</taxon>
        <taxon>Pseudoscourfieldiales</taxon>
        <taxon>Pycnococcaceae</taxon>
        <taxon>Pycnococcus</taxon>
    </lineage>
</organism>
<accession>A0A830HRX2</accession>
<dbReference type="AlphaFoldDB" id="A0A830HRX2"/>
<dbReference type="EMBL" id="BNJQ01000018">
    <property type="protein sequence ID" value="GHP07739.1"/>
    <property type="molecule type" value="Genomic_DNA"/>
</dbReference>
<proteinExistence type="predicted"/>
<gene>
    <name evidence="1" type="ORF">PPROV_000648100</name>
</gene>
<evidence type="ECO:0000313" key="2">
    <source>
        <dbReference type="Proteomes" id="UP000660262"/>
    </source>
</evidence>
<comment type="caution">
    <text evidence="1">The sequence shown here is derived from an EMBL/GenBank/DDBJ whole genome shotgun (WGS) entry which is preliminary data.</text>
</comment>
<sequence>MKQMFRWAVQEYESAAGRENYGLPMEVKAEESEEGEVTAIVVDVKGVTTLRAQMDDEEVQVFDTVSKDKEGNAIPAHSMGKTVYEQGRYFVISRIDTPIEADRKPTVRAMLENFGGAVNAYYAFGSPFSTDET</sequence>
<reference evidence="1" key="1">
    <citation type="submission" date="2020-10" db="EMBL/GenBank/DDBJ databases">
        <title>Unveiling of a novel bifunctional photoreceptor, Dualchrome1, isolated from a cosmopolitan green alga.</title>
        <authorList>
            <person name="Suzuki S."/>
            <person name="Kawachi M."/>
        </authorList>
    </citation>
    <scope>NUCLEOTIDE SEQUENCE</scope>
    <source>
        <strain evidence="1">NIES 2893</strain>
    </source>
</reference>
<dbReference type="Proteomes" id="UP000660262">
    <property type="component" value="Unassembled WGS sequence"/>
</dbReference>
<protein>
    <submittedName>
        <fullName evidence="1">Uncharacterized protein</fullName>
    </submittedName>
</protein>
<name>A0A830HRX2_9CHLO</name>
<keyword evidence="2" id="KW-1185">Reference proteome</keyword>
<dbReference type="OrthoDB" id="506867at2759"/>